<reference evidence="3 4" key="1">
    <citation type="submission" date="2016-10" db="EMBL/GenBank/DDBJ databases">
        <authorList>
            <person name="de Groot N.N."/>
        </authorList>
    </citation>
    <scope>NUCLEOTIDE SEQUENCE [LARGE SCALE GENOMIC DNA]</scope>
    <source>
        <strain evidence="3 4">DSM 25186</strain>
    </source>
</reference>
<feature type="transmembrane region" description="Helical" evidence="1">
    <location>
        <begin position="356"/>
        <end position="378"/>
    </location>
</feature>
<organism evidence="3 4">
    <name type="scientific">Catalinimonas alkaloidigena</name>
    <dbReference type="NCBI Taxonomy" id="1075417"/>
    <lineage>
        <taxon>Bacteria</taxon>
        <taxon>Pseudomonadati</taxon>
        <taxon>Bacteroidota</taxon>
        <taxon>Cytophagia</taxon>
        <taxon>Cytophagales</taxon>
        <taxon>Catalimonadaceae</taxon>
        <taxon>Catalinimonas</taxon>
    </lineage>
</organism>
<feature type="chain" id="PRO_5011661339" evidence="2">
    <location>
        <begin position="24"/>
        <end position="391"/>
    </location>
</feature>
<dbReference type="OrthoDB" id="1172790at2"/>
<feature type="transmembrane region" description="Helical" evidence="1">
    <location>
        <begin position="225"/>
        <end position="249"/>
    </location>
</feature>
<accession>A0A1G9NYQ9</accession>
<evidence type="ECO:0000256" key="2">
    <source>
        <dbReference type="SAM" id="SignalP"/>
    </source>
</evidence>
<keyword evidence="1" id="KW-0472">Membrane</keyword>
<proteinExistence type="predicted"/>
<keyword evidence="2" id="KW-0732">Signal</keyword>
<dbReference type="Proteomes" id="UP000198510">
    <property type="component" value="Unassembled WGS sequence"/>
</dbReference>
<evidence type="ECO:0000256" key="1">
    <source>
        <dbReference type="SAM" id="Phobius"/>
    </source>
</evidence>
<dbReference type="AlphaFoldDB" id="A0A1G9NYQ9"/>
<feature type="transmembrane region" description="Helical" evidence="1">
    <location>
        <begin position="296"/>
        <end position="317"/>
    </location>
</feature>
<keyword evidence="4" id="KW-1185">Reference proteome</keyword>
<keyword evidence="1" id="KW-1133">Transmembrane helix</keyword>
<sequence length="391" mass="42090">MTPFLLLLLSGLLAAPQPSTMTADETILLQEPSPGDRYLTASQVWVQAPVEGDLIVAAQTLRVQDTVRQDLMAVGGELTIEGYVGDDIRLAGGTLILNGVTQGDVMVFGGDVVVGPTARILGDLLVYAGEVRFDGHVLGKVVASGGQLHLRGIIEQGLEIQQAESLDLGGVVWGNATLSARTISVQPTAQTHGTVHYATNELIKPAPLEGWEFDPTLAPDDTRTWSFVGFAVFYLLASLLVILLMQVIFQRFLPPAAKTLFRETGKSLGYGFLYLLGLPPLIALLAASVVGIPVSLFALAAYLFSLIFGPAIAGLVLAHGFRQRYERRWRPFTTALMALLATVVVQWLFFIPLVGFLLSVLVITAAFGALLIDLRAAYLATRRQQGMLISH</sequence>
<feature type="transmembrane region" description="Helical" evidence="1">
    <location>
        <begin position="329"/>
        <end position="350"/>
    </location>
</feature>
<feature type="transmembrane region" description="Helical" evidence="1">
    <location>
        <begin position="270"/>
        <end position="290"/>
    </location>
</feature>
<keyword evidence="1" id="KW-0812">Transmembrane</keyword>
<gene>
    <name evidence="3" type="ORF">SAMN05421823_10925</name>
</gene>
<dbReference type="RefSeq" id="WP_089685454.1">
    <property type="nucleotide sequence ID" value="NZ_FNFO01000009.1"/>
</dbReference>
<protein>
    <submittedName>
        <fullName evidence="3">Protein CcmA, bactofilin family</fullName>
    </submittedName>
</protein>
<feature type="signal peptide" evidence="2">
    <location>
        <begin position="1"/>
        <end position="23"/>
    </location>
</feature>
<dbReference type="STRING" id="1075417.SAMN05421823_10925"/>
<evidence type="ECO:0000313" key="3">
    <source>
        <dbReference type="EMBL" id="SDL91708.1"/>
    </source>
</evidence>
<dbReference type="EMBL" id="FNFO01000009">
    <property type="protein sequence ID" value="SDL91708.1"/>
    <property type="molecule type" value="Genomic_DNA"/>
</dbReference>
<name>A0A1G9NYQ9_9BACT</name>
<evidence type="ECO:0000313" key="4">
    <source>
        <dbReference type="Proteomes" id="UP000198510"/>
    </source>
</evidence>